<name>A0ABW3L5V7_9BACI</name>
<organism evidence="2 3">
    <name type="scientific">Thalassobacillus hwangdonensis</name>
    <dbReference type="NCBI Taxonomy" id="546108"/>
    <lineage>
        <taxon>Bacteria</taxon>
        <taxon>Bacillati</taxon>
        <taxon>Bacillota</taxon>
        <taxon>Bacilli</taxon>
        <taxon>Bacillales</taxon>
        <taxon>Bacillaceae</taxon>
        <taxon>Thalassobacillus</taxon>
    </lineage>
</organism>
<accession>A0ABW3L5V7</accession>
<dbReference type="NCBIfam" id="NF033493">
    <property type="entry name" value="MetS_like_NSS"/>
    <property type="match status" value="1"/>
</dbReference>
<dbReference type="EMBL" id="JBHTKL010000005">
    <property type="protein sequence ID" value="MFD1020493.1"/>
    <property type="molecule type" value="Genomic_DNA"/>
</dbReference>
<protein>
    <submittedName>
        <fullName evidence="2">Methionine/alanine import family NSS transporter small subunit</fullName>
    </submittedName>
</protein>
<dbReference type="Proteomes" id="UP001596990">
    <property type="component" value="Unassembled WGS sequence"/>
</dbReference>
<dbReference type="InterPro" id="IPR031596">
    <property type="entry name" value="MaAIMP_sms"/>
</dbReference>
<keyword evidence="1" id="KW-0812">Transmembrane</keyword>
<keyword evidence="1" id="KW-1133">Transmembrane helix</keyword>
<comment type="caution">
    <text evidence="2">The sequence shown here is derived from an EMBL/GenBank/DDBJ whole genome shotgun (WGS) entry which is preliminary data.</text>
</comment>
<evidence type="ECO:0000256" key="1">
    <source>
        <dbReference type="SAM" id="Phobius"/>
    </source>
</evidence>
<evidence type="ECO:0000313" key="2">
    <source>
        <dbReference type="EMBL" id="MFD1020493.1"/>
    </source>
</evidence>
<proteinExistence type="predicted"/>
<keyword evidence="1" id="KW-0472">Membrane</keyword>
<keyword evidence="3" id="KW-1185">Reference proteome</keyword>
<sequence length="34" mass="3501">MTAGAIVTMIVGIVVIWGGLTASLVNASRKSKQQ</sequence>
<gene>
    <name evidence="2" type="ORF">ACFQ2J_14995</name>
</gene>
<feature type="transmembrane region" description="Helical" evidence="1">
    <location>
        <begin position="6"/>
        <end position="25"/>
    </location>
</feature>
<dbReference type="RefSeq" id="WP_386062206.1">
    <property type="nucleotide sequence ID" value="NZ_JBHTKL010000005.1"/>
</dbReference>
<evidence type="ECO:0000313" key="3">
    <source>
        <dbReference type="Proteomes" id="UP001596990"/>
    </source>
</evidence>
<dbReference type="Pfam" id="PF16951">
    <property type="entry name" value="MaAIMP_sms"/>
    <property type="match status" value="1"/>
</dbReference>
<reference evidence="3" key="1">
    <citation type="journal article" date="2019" name="Int. J. Syst. Evol. Microbiol.">
        <title>The Global Catalogue of Microorganisms (GCM) 10K type strain sequencing project: providing services to taxonomists for standard genome sequencing and annotation.</title>
        <authorList>
            <consortium name="The Broad Institute Genomics Platform"/>
            <consortium name="The Broad Institute Genome Sequencing Center for Infectious Disease"/>
            <person name="Wu L."/>
            <person name="Ma J."/>
        </authorList>
    </citation>
    <scope>NUCLEOTIDE SEQUENCE [LARGE SCALE GENOMIC DNA]</scope>
    <source>
        <strain evidence="3">CCUG 56607</strain>
    </source>
</reference>